<keyword evidence="4" id="KW-1185">Reference proteome</keyword>
<sequence length="415" mass="44702">MRYNVFLLAAAASVAAPALAAPVTASFGGEVRERLEMIDAPRFGIGGTQADSYLLQRVLLHSDFHFGESARVYAQLGAHEAFGKKILSAPDEDHLDIQQLFVELNPSKSLSLRVGRQEMAFNPAQRFVSFRDGTNIRQAFDGARATLKTGRLRVDGFLTRPVALERGVFDDEPNDKQAFGGVYGAYAVGKTVSLDGYWFYLDREGASYGGVTGEEHRHSFGLRFGGAANGWDWDAEALVQRGRFAGRDIAAWGGALDLGRTFAAAPLKPRIGLRFDAGSGDADCADGTLGSFNPLFPKGPYFNEANLTSFTNLLALRPGLKIKPAKALDVEAAVQFKWRETPGDAVYVGPSAPLAGTAGGTARTIGQVYSLDAALQLNRHVALRAYYLHHSAGAAIERAGGRSVDFAMTSAQFRF</sequence>
<gene>
    <name evidence="3" type="ORF">GON01_07925</name>
</gene>
<feature type="domain" description="Alginate export" evidence="2">
    <location>
        <begin position="25"/>
        <end position="407"/>
    </location>
</feature>
<evidence type="ECO:0000313" key="3">
    <source>
        <dbReference type="EMBL" id="MVO77861.1"/>
    </source>
</evidence>
<name>A0A6I4J3A6_9SPHN</name>
<feature type="chain" id="PRO_5026028767" evidence="1">
    <location>
        <begin position="21"/>
        <end position="415"/>
    </location>
</feature>
<evidence type="ECO:0000313" key="4">
    <source>
        <dbReference type="Proteomes" id="UP000441389"/>
    </source>
</evidence>
<protein>
    <submittedName>
        <fullName evidence="3">Alginate export family protein</fullName>
    </submittedName>
</protein>
<dbReference type="InterPro" id="IPR025388">
    <property type="entry name" value="Alginate_export_dom"/>
</dbReference>
<feature type="signal peptide" evidence="1">
    <location>
        <begin position="1"/>
        <end position="20"/>
    </location>
</feature>
<accession>A0A6I4J3A6</accession>
<dbReference type="EMBL" id="WQMS01000008">
    <property type="protein sequence ID" value="MVO77861.1"/>
    <property type="molecule type" value="Genomic_DNA"/>
</dbReference>
<keyword evidence="1" id="KW-0732">Signal</keyword>
<dbReference type="AlphaFoldDB" id="A0A6I4J3A6"/>
<dbReference type="Pfam" id="PF13372">
    <property type="entry name" value="Alginate_exp"/>
    <property type="match status" value="1"/>
</dbReference>
<proteinExistence type="predicted"/>
<comment type="caution">
    <text evidence="3">The sequence shown here is derived from an EMBL/GenBank/DDBJ whole genome shotgun (WGS) entry which is preliminary data.</text>
</comment>
<dbReference type="InterPro" id="IPR053728">
    <property type="entry name" value="Alginate_Permeability_Chnl"/>
</dbReference>
<dbReference type="Gene3D" id="2.40.160.100">
    <property type="match status" value="1"/>
</dbReference>
<dbReference type="RefSeq" id="WP_157026831.1">
    <property type="nucleotide sequence ID" value="NZ_WQMS01000008.1"/>
</dbReference>
<evidence type="ECO:0000256" key="1">
    <source>
        <dbReference type="SAM" id="SignalP"/>
    </source>
</evidence>
<dbReference type="Proteomes" id="UP000441389">
    <property type="component" value="Unassembled WGS sequence"/>
</dbReference>
<organism evidence="3 4">
    <name type="scientific">Sphingomonas horti</name>
    <dbReference type="NCBI Taxonomy" id="2682842"/>
    <lineage>
        <taxon>Bacteria</taxon>
        <taxon>Pseudomonadati</taxon>
        <taxon>Pseudomonadota</taxon>
        <taxon>Alphaproteobacteria</taxon>
        <taxon>Sphingomonadales</taxon>
        <taxon>Sphingomonadaceae</taxon>
        <taxon>Sphingomonas</taxon>
    </lineage>
</organism>
<evidence type="ECO:0000259" key="2">
    <source>
        <dbReference type="Pfam" id="PF13372"/>
    </source>
</evidence>
<reference evidence="3 4" key="1">
    <citation type="submission" date="2019-12" db="EMBL/GenBank/DDBJ databases">
        <authorList>
            <person name="Huq M.A."/>
        </authorList>
    </citation>
    <scope>NUCLEOTIDE SEQUENCE [LARGE SCALE GENOMIC DNA]</scope>
    <source>
        <strain evidence="3 4">MAH-20</strain>
    </source>
</reference>